<evidence type="ECO:0000313" key="3">
    <source>
        <dbReference type="Proteomes" id="UP000515312"/>
    </source>
</evidence>
<sequence>MDRNPSSFGAIVRRPSAFVPMAMSLTALAVVLGHIALYGAAREADEGAAAHIWQILMAGQMPVLLFFAIKWLPKAPRQSFYVLAMQAGAALSALAPVFYFNL</sequence>
<protein>
    <submittedName>
        <fullName evidence="2">Uncharacterized protein</fullName>
    </submittedName>
</protein>
<keyword evidence="1" id="KW-0812">Transmembrane</keyword>
<accession>A0A7G8BQF9</accession>
<dbReference type="Proteomes" id="UP000515312">
    <property type="component" value="Chromosome"/>
</dbReference>
<evidence type="ECO:0000256" key="1">
    <source>
        <dbReference type="SAM" id="Phobius"/>
    </source>
</evidence>
<proteinExistence type="predicted"/>
<dbReference type="KEGG" id="adin:H7849_03805"/>
<feature type="transmembrane region" description="Helical" evidence="1">
    <location>
        <begin position="21"/>
        <end position="40"/>
    </location>
</feature>
<reference evidence="2 3" key="1">
    <citation type="submission" date="2020-08" db="EMBL/GenBank/DDBJ databases">
        <title>Edaphobacter telluris sp. nov. and Acidobacterium dinghuensis sp. nov., two acidobacteria isolated from forest soil.</title>
        <authorList>
            <person name="Fu J."/>
            <person name="Qiu L."/>
        </authorList>
    </citation>
    <scope>NUCLEOTIDE SEQUENCE [LARGE SCALE GENOMIC DNA]</scope>
    <source>
        <strain evidence="2">4Y35</strain>
    </source>
</reference>
<keyword evidence="1" id="KW-1133">Transmembrane helix</keyword>
<dbReference type="EMBL" id="CP060394">
    <property type="protein sequence ID" value="QNI34779.1"/>
    <property type="molecule type" value="Genomic_DNA"/>
</dbReference>
<organism evidence="2 3">
    <name type="scientific">Alloacidobacterium dinghuense</name>
    <dbReference type="NCBI Taxonomy" id="2763107"/>
    <lineage>
        <taxon>Bacteria</taxon>
        <taxon>Pseudomonadati</taxon>
        <taxon>Acidobacteriota</taxon>
        <taxon>Terriglobia</taxon>
        <taxon>Terriglobales</taxon>
        <taxon>Acidobacteriaceae</taxon>
        <taxon>Alloacidobacterium</taxon>
    </lineage>
</organism>
<feature type="transmembrane region" description="Helical" evidence="1">
    <location>
        <begin position="80"/>
        <end position="100"/>
    </location>
</feature>
<feature type="transmembrane region" description="Helical" evidence="1">
    <location>
        <begin position="52"/>
        <end position="73"/>
    </location>
</feature>
<keyword evidence="3" id="KW-1185">Reference proteome</keyword>
<evidence type="ECO:0000313" key="2">
    <source>
        <dbReference type="EMBL" id="QNI34779.1"/>
    </source>
</evidence>
<gene>
    <name evidence="2" type="ORF">H7849_03805</name>
</gene>
<keyword evidence="1" id="KW-0472">Membrane</keyword>
<name>A0A7G8BQF9_9BACT</name>
<dbReference type="AlphaFoldDB" id="A0A7G8BQF9"/>